<reference evidence="1 2" key="1">
    <citation type="journal article" date="2023" name="Plants (Basel)">
        <title>Bridging the Gap: Combining Genomics and Transcriptomics Approaches to Understand Stylosanthes scabra, an Orphan Legume from the Brazilian Caatinga.</title>
        <authorList>
            <person name="Ferreira-Neto J.R.C."/>
            <person name="da Silva M.D."/>
            <person name="Binneck E."/>
            <person name="de Melo N.F."/>
            <person name="da Silva R.H."/>
            <person name="de Melo A.L.T.M."/>
            <person name="Pandolfi V."/>
            <person name="Bustamante F.O."/>
            <person name="Brasileiro-Vidal A.C."/>
            <person name="Benko-Iseppon A.M."/>
        </authorList>
    </citation>
    <scope>NUCLEOTIDE SEQUENCE [LARGE SCALE GENOMIC DNA]</scope>
    <source>
        <tissue evidence="1">Leaves</tissue>
    </source>
</reference>
<sequence length="243" mass="28193">MVERYLCLMLSGKIHGIELSKLLPNEDEDEDEGYRQPPPPPLPPLSSFDFTIDLPARDMQVFFMDSKIYLVGGSNEDDDYYEPCYEIYEFQCDMAAGGGGGDGEGKGYDDKKLRLNLLESIPKVPVHIDFHNSYIACVSNEAYFLACDDDEEYSFWVLRGCGSGREWECLPLNTLLETQGSLGYTFISQRPKWFYSDNMLFLHCWEESESNPEQILCCFDQQTRQWTMEEIYRGEFMKLWNII</sequence>
<organism evidence="1 2">
    <name type="scientific">Stylosanthes scabra</name>
    <dbReference type="NCBI Taxonomy" id="79078"/>
    <lineage>
        <taxon>Eukaryota</taxon>
        <taxon>Viridiplantae</taxon>
        <taxon>Streptophyta</taxon>
        <taxon>Embryophyta</taxon>
        <taxon>Tracheophyta</taxon>
        <taxon>Spermatophyta</taxon>
        <taxon>Magnoliopsida</taxon>
        <taxon>eudicotyledons</taxon>
        <taxon>Gunneridae</taxon>
        <taxon>Pentapetalae</taxon>
        <taxon>rosids</taxon>
        <taxon>fabids</taxon>
        <taxon>Fabales</taxon>
        <taxon>Fabaceae</taxon>
        <taxon>Papilionoideae</taxon>
        <taxon>50 kb inversion clade</taxon>
        <taxon>dalbergioids sensu lato</taxon>
        <taxon>Dalbergieae</taxon>
        <taxon>Pterocarpus clade</taxon>
        <taxon>Stylosanthes</taxon>
    </lineage>
</organism>
<proteinExistence type="predicted"/>
<keyword evidence="2" id="KW-1185">Reference proteome</keyword>
<evidence type="ECO:0000313" key="2">
    <source>
        <dbReference type="Proteomes" id="UP001341840"/>
    </source>
</evidence>
<name>A0ABU6SHY2_9FABA</name>
<comment type="caution">
    <text evidence="1">The sequence shown here is derived from an EMBL/GenBank/DDBJ whole genome shotgun (WGS) entry which is preliminary data.</text>
</comment>
<gene>
    <name evidence="1" type="ORF">PIB30_049175</name>
</gene>
<dbReference type="EMBL" id="JASCZI010060743">
    <property type="protein sequence ID" value="MED6135710.1"/>
    <property type="molecule type" value="Genomic_DNA"/>
</dbReference>
<accession>A0ABU6SHY2</accession>
<evidence type="ECO:0000313" key="1">
    <source>
        <dbReference type="EMBL" id="MED6135710.1"/>
    </source>
</evidence>
<dbReference type="Proteomes" id="UP001341840">
    <property type="component" value="Unassembled WGS sequence"/>
</dbReference>
<protein>
    <submittedName>
        <fullName evidence="1">Uncharacterized protein</fullName>
    </submittedName>
</protein>